<sequence>MKLVWSQRALEDRRAIFDYIETDDPHAAVLVDDRIRDATWRLTEYPESGRLGRVEGTRELVIARTPYIAPYEIGHGVVRILRVIHGARMWPDAFD</sequence>
<keyword evidence="2" id="KW-1277">Toxin-antitoxin system</keyword>
<evidence type="ECO:0000313" key="3">
    <source>
        <dbReference type="EMBL" id="TGX55835.1"/>
    </source>
</evidence>
<comment type="similarity">
    <text evidence="1">Belongs to the RelE toxin family.</text>
</comment>
<proteinExistence type="inferred from homology"/>
<protein>
    <submittedName>
        <fullName evidence="3">Type II toxin-antitoxin system RelE/ParE family toxin</fullName>
    </submittedName>
</protein>
<evidence type="ECO:0000256" key="2">
    <source>
        <dbReference type="ARBA" id="ARBA00022649"/>
    </source>
</evidence>
<evidence type="ECO:0000313" key="4">
    <source>
        <dbReference type="Proteomes" id="UP000306147"/>
    </source>
</evidence>
<dbReference type="Pfam" id="PF05016">
    <property type="entry name" value="ParE_toxin"/>
    <property type="match status" value="1"/>
</dbReference>
<dbReference type="EMBL" id="SRXT01000001">
    <property type="protein sequence ID" value="TGX55835.1"/>
    <property type="molecule type" value="Genomic_DNA"/>
</dbReference>
<dbReference type="InterPro" id="IPR007712">
    <property type="entry name" value="RelE/ParE_toxin"/>
</dbReference>
<dbReference type="Proteomes" id="UP000306147">
    <property type="component" value="Unassembled WGS sequence"/>
</dbReference>
<keyword evidence="4" id="KW-1185">Reference proteome</keyword>
<dbReference type="RefSeq" id="WP_135962036.1">
    <property type="nucleotide sequence ID" value="NZ_SRXT01000001.1"/>
</dbReference>
<reference evidence="3 4" key="1">
    <citation type="submission" date="2019-04" db="EMBL/GenBank/DDBJ databases">
        <title>Sphingomonas psychrotolerans sp. nov., isolated from soil in the Tianshan Mountains, Xinjiang, China.</title>
        <authorList>
            <person name="Luo Y."/>
            <person name="Sheng H."/>
        </authorList>
    </citation>
    <scope>NUCLEOTIDE SEQUENCE [LARGE SCALE GENOMIC DNA]</scope>
    <source>
        <strain evidence="3 4">ZFGT-11</strain>
    </source>
</reference>
<dbReference type="InterPro" id="IPR035093">
    <property type="entry name" value="RelE/ParE_toxin_dom_sf"/>
</dbReference>
<dbReference type="PANTHER" id="PTHR33755">
    <property type="entry name" value="TOXIN PARE1-RELATED"/>
    <property type="match status" value="1"/>
</dbReference>
<dbReference type="InterPro" id="IPR051803">
    <property type="entry name" value="TA_system_RelE-like_toxin"/>
</dbReference>
<dbReference type="NCBIfam" id="TIGR02385">
    <property type="entry name" value="RelE_StbE"/>
    <property type="match status" value="1"/>
</dbReference>
<dbReference type="AlphaFoldDB" id="A0A4S1XID2"/>
<accession>A0A4S1XID2</accession>
<dbReference type="Gene3D" id="3.30.2310.20">
    <property type="entry name" value="RelE-like"/>
    <property type="match status" value="1"/>
</dbReference>
<evidence type="ECO:0000256" key="1">
    <source>
        <dbReference type="ARBA" id="ARBA00006226"/>
    </source>
</evidence>
<gene>
    <name evidence="3" type="ORF">E5A73_01525</name>
</gene>
<comment type="caution">
    <text evidence="3">The sequence shown here is derived from an EMBL/GenBank/DDBJ whole genome shotgun (WGS) entry which is preliminary data.</text>
</comment>
<organism evidence="3 4">
    <name type="scientific">Sphingomonas gei</name>
    <dbReference type="NCBI Taxonomy" id="1395960"/>
    <lineage>
        <taxon>Bacteria</taxon>
        <taxon>Pseudomonadati</taxon>
        <taxon>Pseudomonadota</taxon>
        <taxon>Alphaproteobacteria</taxon>
        <taxon>Sphingomonadales</taxon>
        <taxon>Sphingomonadaceae</taxon>
        <taxon>Sphingomonas</taxon>
    </lineage>
</organism>
<dbReference type="PANTHER" id="PTHR33755:SF6">
    <property type="entry name" value="PLASMID STABILIZATION SYSTEM PROTEIN"/>
    <property type="match status" value="1"/>
</dbReference>
<name>A0A4S1XID2_9SPHN</name>
<dbReference type="OrthoDB" id="595470at2"/>